<dbReference type="PROSITE" id="PS51197">
    <property type="entry name" value="HTH_RRF2_2"/>
    <property type="match status" value="1"/>
</dbReference>
<dbReference type="EMBL" id="JACIJH010000001">
    <property type="protein sequence ID" value="MBB5705282.1"/>
    <property type="molecule type" value="Genomic_DNA"/>
</dbReference>
<reference evidence="2 3" key="1">
    <citation type="submission" date="2020-08" db="EMBL/GenBank/DDBJ databases">
        <title>Genomic Encyclopedia of Type Strains, Phase IV (KMG-IV): sequencing the most valuable type-strain genomes for metagenomic binning, comparative biology and taxonomic classification.</title>
        <authorList>
            <person name="Goeker M."/>
        </authorList>
    </citation>
    <scope>NUCLEOTIDE SEQUENCE [LARGE SCALE GENOMIC DNA]</scope>
    <source>
        <strain evidence="2 3">DSM 27163</strain>
    </source>
</reference>
<dbReference type="GO" id="GO:0003700">
    <property type="term" value="F:DNA-binding transcription factor activity"/>
    <property type="evidence" value="ECO:0007669"/>
    <property type="project" value="TreeGrafter"/>
</dbReference>
<name>A0A7W9EP87_9SPHN</name>
<gene>
    <name evidence="2" type="ORF">FHR21_000607</name>
</gene>
<dbReference type="RefSeq" id="WP_184095144.1">
    <property type="nucleotide sequence ID" value="NZ_JACIJH010000001.1"/>
</dbReference>
<dbReference type="GO" id="GO:0003677">
    <property type="term" value="F:DNA binding"/>
    <property type="evidence" value="ECO:0007669"/>
    <property type="project" value="UniProtKB-KW"/>
</dbReference>
<dbReference type="NCBIfam" id="TIGR00738">
    <property type="entry name" value="rrf2_super"/>
    <property type="match status" value="1"/>
</dbReference>
<accession>A0A7W9EP87</accession>
<dbReference type="PANTHER" id="PTHR33221">
    <property type="entry name" value="WINGED HELIX-TURN-HELIX TRANSCRIPTIONAL REGULATOR, RRF2 FAMILY"/>
    <property type="match status" value="1"/>
</dbReference>
<dbReference type="SUPFAM" id="SSF46785">
    <property type="entry name" value="Winged helix' DNA-binding domain"/>
    <property type="match status" value="1"/>
</dbReference>
<evidence type="ECO:0000256" key="1">
    <source>
        <dbReference type="ARBA" id="ARBA00023125"/>
    </source>
</evidence>
<evidence type="ECO:0000313" key="2">
    <source>
        <dbReference type="EMBL" id="MBB5705282.1"/>
    </source>
</evidence>
<keyword evidence="3" id="KW-1185">Reference proteome</keyword>
<evidence type="ECO:0000313" key="3">
    <source>
        <dbReference type="Proteomes" id="UP000537161"/>
    </source>
</evidence>
<dbReference type="Gene3D" id="1.10.10.10">
    <property type="entry name" value="Winged helix-like DNA-binding domain superfamily/Winged helix DNA-binding domain"/>
    <property type="match status" value="1"/>
</dbReference>
<protein>
    <submittedName>
        <fullName evidence="2">Rrf2 family nitric oxide-sensitive transcriptional repressor</fullName>
    </submittedName>
</protein>
<dbReference type="InterPro" id="IPR036390">
    <property type="entry name" value="WH_DNA-bd_sf"/>
</dbReference>
<dbReference type="PANTHER" id="PTHR33221:SF4">
    <property type="entry name" value="HTH-TYPE TRANSCRIPTIONAL REPRESSOR NSRR"/>
    <property type="match status" value="1"/>
</dbReference>
<dbReference type="Proteomes" id="UP000537161">
    <property type="component" value="Unassembled WGS sequence"/>
</dbReference>
<sequence>MRFTRYTDYSLRVLIHLALHDERLCKIGEISRTYGVSHNHLMKVANALAHDGFIETVRGRSGGMRLARPADRISVGEVVRRTEEGFELAECSGCSLSPACGLTGVLAKGMQAMMNVFDTYSVADLLTDRDAMRRLMTQQPLLRIGLGEERQ</sequence>
<dbReference type="InterPro" id="IPR000944">
    <property type="entry name" value="Tscrpt_reg_Rrf2"/>
</dbReference>
<dbReference type="GO" id="GO:0005829">
    <property type="term" value="C:cytosol"/>
    <property type="evidence" value="ECO:0007669"/>
    <property type="project" value="TreeGrafter"/>
</dbReference>
<organism evidence="2 3">
    <name type="scientific">Sphingopyxis panaciterrulae</name>
    <dbReference type="NCBI Taxonomy" id="462372"/>
    <lineage>
        <taxon>Bacteria</taxon>
        <taxon>Pseudomonadati</taxon>
        <taxon>Pseudomonadota</taxon>
        <taxon>Alphaproteobacteria</taxon>
        <taxon>Sphingomonadales</taxon>
        <taxon>Sphingomonadaceae</taxon>
        <taxon>Sphingopyxis</taxon>
    </lineage>
</organism>
<dbReference type="Pfam" id="PF02082">
    <property type="entry name" value="Rrf2"/>
    <property type="match status" value="1"/>
</dbReference>
<keyword evidence="1" id="KW-0238">DNA-binding</keyword>
<proteinExistence type="predicted"/>
<comment type="caution">
    <text evidence="2">The sequence shown here is derived from an EMBL/GenBank/DDBJ whole genome shotgun (WGS) entry which is preliminary data.</text>
</comment>
<dbReference type="AlphaFoldDB" id="A0A7W9EP87"/>
<dbReference type="InterPro" id="IPR036388">
    <property type="entry name" value="WH-like_DNA-bd_sf"/>
</dbReference>